<reference evidence="3" key="1">
    <citation type="journal article" date="2014" name="Genome Announc.">
        <title>Genome sequence and annotation of Acremonium chrysogenum, producer of the beta-lactam antibiotic cephalosporin C.</title>
        <authorList>
            <person name="Terfehr D."/>
            <person name="Dahlmann T.A."/>
            <person name="Specht T."/>
            <person name="Zadra I."/>
            <person name="Kuernsteiner H."/>
            <person name="Kueck U."/>
        </authorList>
    </citation>
    <scope>NUCLEOTIDE SEQUENCE [LARGE SCALE GENOMIC DNA]</scope>
    <source>
        <strain evidence="3">ATCC 11550 / CBS 779.69 / DSM 880 / IAM 14645 / JCM 23072 / IMI 49137</strain>
    </source>
</reference>
<accession>A0A086T4G3</accession>
<feature type="region of interest" description="Disordered" evidence="1">
    <location>
        <begin position="1"/>
        <end position="49"/>
    </location>
</feature>
<dbReference type="HOGENOM" id="CLU_1245025_0_0_1"/>
<dbReference type="EMBL" id="JPKY01000052">
    <property type="protein sequence ID" value="KFH44245.1"/>
    <property type="molecule type" value="Genomic_DNA"/>
</dbReference>
<comment type="caution">
    <text evidence="2">The sequence shown here is derived from an EMBL/GenBank/DDBJ whole genome shotgun (WGS) entry which is preliminary data.</text>
</comment>
<evidence type="ECO:0000313" key="2">
    <source>
        <dbReference type="EMBL" id="KFH44245.1"/>
    </source>
</evidence>
<name>A0A086T4G3_HAPC1</name>
<sequence>MAKRRRTGSGATESPDVAATAAGRRPTIDHDSGQDDPGADVPVITHSRTMPTPQDIETREWKPDAPSHPGGLWMTFRTPCIAPVATGLDYNPPTKPKPVRRDWTQDDVRGICKVLDDVCAKAHPTDADLARVSEAIPSKGAVHILPKDKRNALRWWAHGNKLFYIAEWATEIADDPAATMVEEEIDSEVPLENTFAEDKALKAGLDLQQMSLHFAEPYKEVL</sequence>
<keyword evidence="3" id="KW-1185">Reference proteome</keyword>
<dbReference type="AlphaFoldDB" id="A0A086T4G3"/>
<evidence type="ECO:0000256" key="1">
    <source>
        <dbReference type="SAM" id="MobiDB-lite"/>
    </source>
</evidence>
<evidence type="ECO:0000313" key="3">
    <source>
        <dbReference type="Proteomes" id="UP000029964"/>
    </source>
</evidence>
<protein>
    <submittedName>
        <fullName evidence="2">Uncharacterized protein</fullName>
    </submittedName>
</protein>
<organism evidence="2 3">
    <name type="scientific">Hapsidospora chrysogenum (strain ATCC 11550 / CBS 779.69 / DSM 880 / IAM 14645 / JCM 23072 / IMI 49137)</name>
    <name type="common">Acremonium chrysogenum</name>
    <dbReference type="NCBI Taxonomy" id="857340"/>
    <lineage>
        <taxon>Eukaryota</taxon>
        <taxon>Fungi</taxon>
        <taxon>Dikarya</taxon>
        <taxon>Ascomycota</taxon>
        <taxon>Pezizomycotina</taxon>
        <taxon>Sordariomycetes</taxon>
        <taxon>Hypocreomycetidae</taxon>
        <taxon>Hypocreales</taxon>
        <taxon>Bionectriaceae</taxon>
        <taxon>Hapsidospora</taxon>
    </lineage>
</organism>
<dbReference type="Proteomes" id="UP000029964">
    <property type="component" value="Unassembled WGS sequence"/>
</dbReference>
<gene>
    <name evidence="2" type="ORF">ACRE_049910</name>
</gene>
<proteinExistence type="predicted"/>